<evidence type="ECO:0000313" key="1">
    <source>
        <dbReference type="EMBL" id="PMB68189.1"/>
    </source>
</evidence>
<reference evidence="1 2" key="1">
    <citation type="journal article" date="2016" name="Appl. Microbiol. Biotechnol.">
        <title>Characterization of T-DNA insertion mutants with decreased virulence in the entomopathogenic fungus Beauveria bassiana JEF-007.</title>
        <authorList>
            <person name="Kim S."/>
            <person name="Lee S.J."/>
            <person name="Nai Y.S."/>
            <person name="Yu J.S."/>
            <person name="Lee M.R."/>
            <person name="Yang Y.T."/>
            <person name="Kim J.S."/>
        </authorList>
    </citation>
    <scope>NUCLEOTIDE SEQUENCE [LARGE SCALE GENOMIC DNA]</scope>
    <source>
        <strain evidence="1 2">JEF-007</strain>
    </source>
</reference>
<name>A0A2N6NLP0_BEABA</name>
<organism evidence="1 2">
    <name type="scientific">Beauveria bassiana</name>
    <name type="common">White muscardine disease fungus</name>
    <name type="synonym">Tritirachium shiotae</name>
    <dbReference type="NCBI Taxonomy" id="176275"/>
    <lineage>
        <taxon>Eukaryota</taxon>
        <taxon>Fungi</taxon>
        <taxon>Dikarya</taxon>
        <taxon>Ascomycota</taxon>
        <taxon>Pezizomycotina</taxon>
        <taxon>Sordariomycetes</taxon>
        <taxon>Hypocreomycetidae</taxon>
        <taxon>Hypocreales</taxon>
        <taxon>Cordycipitaceae</taxon>
        <taxon>Beauveria</taxon>
    </lineage>
</organism>
<protein>
    <submittedName>
        <fullName evidence="1">Uncharacterized protein</fullName>
    </submittedName>
</protein>
<evidence type="ECO:0000313" key="2">
    <source>
        <dbReference type="Proteomes" id="UP000235728"/>
    </source>
</evidence>
<accession>A0A2N6NLP0</accession>
<dbReference type="Proteomes" id="UP000235728">
    <property type="component" value="Unassembled WGS sequence"/>
</dbReference>
<gene>
    <name evidence="1" type="ORF">BM221_006366</name>
</gene>
<dbReference type="AlphaFoldDB" id="A0A2N6NLP0"/>
<sequence>MCHSSKLRAADLQRDATPSSIVSGQLYSCKAGWYGVDDDEKKKKKRPTLIIGNGFDCRRARGLSYHYFVARDWN</sequence>
<proteinExistence type="predicted"/>
<comment type="caution">
    <text evidence="1">The sequence shown here is derived from an EMBL/GenBank/DDBJ whole genome shotgun (WGS) entry which is preliminary data.</text>
</comment>
<dbReference type="EMBL" id="MRVG01000006">
    <property type="protein sequence ID" value="PMB68189.1"/>
    <property type="molecule type" value="Genomic_DNA"/>
</dbReference>